<proteinExistence type="inferred from homology"/>
<dbReference type="InterPro" id="IPR000060">
    <property type="entry name" value="BCCT_transptr"/>
</dbReference>
<dbReference type="EMBL" id="CP065725">
    <property type="protein sequence ID" value="QPT40416.1"/>
    <property type="molecule type" value="Genomic_DNA"/>
</dbReference>
<keyword evidence="4" id="KW-1003">Cell membrane</keyword>
<dbReference type="EMBL" id="UGSB01000001">
    <property type="protein sequence ID" value="SUA51029.1"/>
    <property type="molecule type" value="Genomic_DNA"/>
</dbReference>
<evidence type="ECO:0000256" key="3">
    <source>
        <dbReference type="ARBA" id="ARBA00022448"/>
    </source>
</evidence>
<evidence type="ECO:0000313" key="11">
    <source>
        <dbReference type="Proteomes" id="UP000254603"/>
    </source>
</evidence>
<evidence type="ECO:0000256" key="7">
    <source>
        <dbReference type="ARBA" id="ARBA00023136"/>
    </source>
</evidence>
<dbReference type="InterPro" id="IPR018093">
    <property type="entry name" value="BCCT_CS"/>
</dbReference>
<dbReference type="NCBIfam" id="NF007399">
    <property type="entry name" value="PRK09928.1"/>
    <property type="match status" value="1"/>
</dbReference>
<feature type="transmembrane region" description="Helical" evidence="8">
    <location>
        <begin position="231"/>
        <end position="249"/>
    </location>
</feature>
<feature type="transmembrane region" description="Helical" evidence="8">
    <location>
        <begin position="441"/>
        <end position="461"/>
    </location>
</feature>
<feature type="transmembrane region" description="Helical" evidence="8">
    <location>
        <begin position="467"/>
        <end position="490"/>
    </location>
</feature>
<dbReference type="STRING" id="1122619.GCA_000373745_01010"/>
<feature type="transmembrane region" description="Helical" evidence="8">
    <location>
        <begin position="52"/>
        <end position="70"/>
    </location>
</feature>
<comment type="subcellular location">
    <subcellularLocation>
        <location evidence="1">Cell membrane</location>
        <topology evidence="1">Multi-pass membrane protein</topology>
    </subcellularLocation>
</comment>
<evidence type="ECO:0000256" key="6">
    <source>
        <dbReference type="ARBA" id="ARBA00022989"/>
    </source>
</evidence>
<organism evidence="10 11">
    <name type="scientific">Oligella ureolytica</name>
    <dbReference type="NCBI Taxonomy" id="90244"/>
    <lineage>
        <taxon>Bacteria</taxon>
        <taxon>Pseudomonadati</taxon>
        <taxon>Pseudomonadota</taxon>
        <taxon>Betaproteobacteria</taxon>
        <taxon>Burkholderiales</taxon>
        <taxon>Alcaligenaceae</taxon>
        <taxon>Oligella</taxon>
    </lineage>
</organism>
<evidence type="ECO:0000256" key="1">
    <source>
        <dbReference type="ARBA" id="ARBA00004651"/>
    </source>
</evidence>
<feature type="transmembrane region" description="Helical" evidence="8">
    <location>
        <begin position="261"/>
        <end position="285"/>
    </location>
</feature>
<dbReference type="PANTHER" id="PTHR30047">
    <property type="entry name" value="HIGH-AFFINITY CHOLINE TRANSPORT PROTEIN-RELATED"/>
    <property type="match status" value="1"/>
</dbReference>
<dbReference type="NCBIfam" id="TIGR00842">
    <property type="entry name" value="bcct"/>
    <property type="match status" value="1"/>
</dbReference>
<dbReference type="OrthoDB" id="9775735at2"/>
<dbReference type="RefSeq" id="WP_018574195.1">
    <property type="nucleotide sequence ID" value="NZ_CP065725.1"/>
</dbReference>
<dbReference type="Proteomes" id="UP000594903">
    <property type="component" value="Chromosome"/>
</dbReference>
<feature type="transmembrane region" description="Helical" evidence="8">
    <location>
        <begin position="316"/>
        <end position="336"/>
    </location>
</feature>
<reference evidence="10 11" key="1">
    <citation type="submission" date="2018-06" db="EMBL/GenBank/DDBJ databases">
        <authorList>
            <consortium name="Pathogen Informatics"/>
            <person name="Doyle S."/>
        </authorList>
    </citation>
    <scope>NUCLEOTIDE SEQUENCE [LARGE SCALE GENOMIC DNA]</scope>
    <source>
        <strain evidence="10 11">NCTC11997</strain>
    </source>
</reference>
<keyword evidence="5 8" id="KW-0812">Transmembrane</keyword>
<dbReference type="GO" id="GO:0022857">
    <property type="term" value="F:transmembrane transporter activity"/>
    <property type="evidence" value="ECO:0007669"/>
    <property type="project" value="InterPro"/>
</dbReference>
<reference evidence="9 12" key="2">
    <citation type="submission" date="2020-12" db="EMBL/GenBank/DDBJ databases">
        <title>FDA dAtabase for Regulatory Grade micrObial Sequences (FDA-ARGOS): Supporting development and validation of Infectious Disease Dx tests.</title>
        <authorList>
            <person name="Sproer C."/>
            <person name="Gronow S."/>
            <person name="Severitt S."/>
            <person name="Schroder I."/>
            <person name="Tallon L."/>
            <person name="Sadzewicz L."/>
            <person name="Zhao X."/>
            <person name="Boylan J."/>
            <person name="Ott S."/>
            <person name="Bowen H."/>
            <person name="Vavikolanu K."/>
            <person name="Mehta A."/>
            <person name="Aluvathingal J."/>
            <person name="Nadendla S."/>
            <person name="Lowell S."/>
            <person name="Myers T."/>
            <person name="Yan Y."/>
            <person name="Sichtig H."/>
        </authorList>
    </citation>
    <scope>NUCLEOTIDE SEQUENCE [LARGE SCALE GENOMIC DNA]</scope>
    <source>
        <strain evidence="9 12">FDAARGOS_872</strain>
    </source>
</reference>
<evidence type="ECO:0000256" key="2">
    <source>
        <dbReference type="ARBA" id="ARBA00005658"/>
    </source>
</evidence>
<dbReference type="Pfam" id="PF02028">
    <property type="entry name" value="BCCT"/>
    <property type="match status" value="1"/>
</dbReference>
<dbReference type="PANTHER" id="PTHR30047:SF7">
    <property type="entry name" value="HIGH-AFFINITY CHOLINE TRANSPORT PROTEIN"/>
    <property type="match status" value="1"/>
</dbReference>
<evidence type="ECO:0000256" key="4">
    <source>
        <dbReference type="ARBA" id="ARBA00022475"/>
    </source>
</evidence>
<protein>
    <submittedName>
        <fullName evidence="9">Choline BCCT transporter BetT</fullName>
    </submittedName>
    <submittedName>
        <fullName evidence="10">Glycine betaine transporter BetP</fullName>
    </submittedName>
</protein>
<evidence type="ECO:0000256" key="5">
    <source>
        <dbReference type="ARBA" id="ARBA00022692"/>
    </source>
</evidence>
<name>A0A378XCU0_9BURK</name>
<evidence type="ECO:0000313" key="9">
    <source>
        <dbReference type="EMBL" id="QPT40416.1"/>
    </source>
</evidence>
<feature type="transmembrane region" description="Helical" evidence="8">
    <location>
        <begin position="144"/>
        <end position="162"/>
    </location>
</feature>
<feature type="transmembrane region" description="Helical" evidence="8">
    <location>
        <begin position="401"/>
        <end position="420"/>
    </location>
</feature>
<evidence type="ECO:0000256" key="8">
    <source>
        <dbReference type="SAM" id="Phobius"/>
    </source>
</evidence>
<keyword evidence="12" id="KW-1185">Reference proteome</keyword>
<dbReference type="GO" id="GO:0005886">
    <property type="term" value="C:plasma membrane"/>
    <property type="evidence" value="ECO:0007669"/>
    <property type="project" value="UniProtKB-SubCell"/>
</dbReference>
<keyword evidence="6 8" id="KW-1133">Transmembrane helix</keyword>
<dbReference type="AlphaFoldDB" id="A0A378XCU0"/>
<gene>
    <name evidence="10" type="primary">betP</name>
    <name evidence="9" type="synonym">betT</name>
    <name evidence="9" type="ORF">I6G29_02000</name>
    <name evidence="10" type="ORF">NCTC11997_00448</name>
</gene>
<keyword evidence="7 8" id="KW-0472">Membrane</keyword>
<sequence length="672" mass="74462">MKAYQKATINPPVFFPAAALILLLVALAAFAPDFSQQLFGSIQDWILGHVSWFYILTVAIILISIVYLALSKYGDIKLGPDHSIPDFKDYTWFAMLFSTGMGIGLMFFGVAEPVMHYLSPPIGAGGTVQAAQDAMSITFFHWGLHAWAIYAIVGLILAFFCYRHGLPLRLSSALYPMIGERIHGPIGQSVDTFAVIGTVFGVATSLGFGVAQINSGLNYLVDLSVSTNVQIVLIIIACGLATISVSSGLDRGIKILSEFNLGLGVLLLLFVLVLGPTVFIFQAFIQNTGNYLSNIITATFNLYAYQPNDWIGGWTLFYWGWWISWSPFVGLFIARISRGRTIRQFVSGVLLVPAGFTLLWMTVFGDTAIYYILVDGLSEFGVVVQNDVSQALFVFLEKMPISTITSILAIFMIVIFFVTSADSGALVLDILSSKENMPSPVWQRIFWSTLTGVVAIALLLADGLQALQTATIASALPFSIILLIAIYGLFKALKNEATKRRIRFQTIARSQPLAQEQDWQKRLHNLVVLPQQDQVVRYINRIVSPAMLAVAEELKSLGFDTEVNKETSAEDGNSGGWVLNVAHHGEYQDFSYGVRPIAENRPTLTSDDIKRPDNEIYYRAEVYLIEGGQDYDIMGWTKEGVIADILDQYERHRHFLHMAYDNETVPDVNAKE</sequence>
<keyword evidence="3" id="KW-0813">Transport</keyword>
<evidence type="ECO:0000313" key="10">
    <source>
        <dbReference type="EMBL" id="SUA51029.1"/>
    </source>
</evidence>
<dbReference type="Proteomes" id="UP000254603">
    <property type="component" value="Unassembled WGS sequence"/>
</dbReference>
<evidence type="ECO:0000313" key="12">
    <source>
        <dbReference type="Proteomes" id="UP000594903"/>
    </source>
</evidence>
<accession>A0A378XCU0</accession>
<dbReference type="PROSITE" id="PS01303">
    <property type="entry name" value="BCCT"/>
    <property type="match status" value="1"/>
</dbReference>
<feature type="transmembrane region" description="Helical" evidence="8">
    <location>
        <begin position="190"/>
        <end position="211"/>
    </location>
</feature>
<comment type="similarity">
    <text evidence="2">Belongs to the BCCT transporter (TC 2.A.15) family.</text>
</comment>
<feature type="transmembrane region" description="Helical" evidence="8">
    <location>
        <begin position="348"/>
        <end position="373"/>
    </location>
</feature>
<feature type="transmembrane region" description="Helical" evidence="8">
    <location>
        <begin position="90"/>
        <end position="111"/>
    </location>
</feature>